<organism evidence="1 2">
    <name type="scientific">Macrophomina phaseolina (strain MS6)</name>
    <name type="common">Charcoal rot fungus</name>
    <dbReference type="NCBI Taxonomy" id="1126212"/>
    <lineage>
        <taxon>Eukaryota</taxon>
        <taxon>Fungi</taxon>
        <taxon>Dikarya</taxon>
        <taxon>Ascomycota</taxon>
        <taxon>Pezizomycotina</taxon>
        <taxon>Dothideomycetes</taxon>
        <taxon>Dothideomycetes incertae sedis</taxon>
        <taxon>Botryosphaeriales</taxon>
        <taxon>Botryosphaeriaceae</taxon>
        <taxon>Macrophomina</taxon>
    </lineage>
</organism>
<protein>
    <submittedName>
        <fullName evidence="1">Uncharacterized protein</fullName>
    </submittedName>
</protein>
<evidence type="ECO:0000313" key="1">
    <source>
        <dbReference type="EMBL" id="EKG19474.1"/>
    </source>
</evidence>
<dbReference type="EMBL" id="AHHD01000163">
    <property type="protein sequence ID" value="EKG19474.1"/>
    <property type="molecule type" value="Genomic_DNA"/>
</dbReference>
<evidence type="ECO:0000313" key="2">
    <source>
        <dbReference type="Proteomes" id="UP000007129"/>
    </source>
</evidence>
<sequence length="164" mass="18511">MLGFISCVPLSQGQATNRTIKLPLGFIERFPGRILRRKWVKSGLHMRKRQEARNHSTLWDLASGTISLYLRLRIILWARCQTYKGGEEADVGQLRQITPFSISFYPIVCLIPFSLERCILALPSLPAWLPAPLPHASAMPSVMRPSPVAPLRRPPWSSLRLLSG</sequence>
<name>K2SAQ4_MACPH</name>
<reference evidence="1 2" key="1">
    <citation type="journal article" date="2012" name="BMC Genomics">
        <title>Tools to kill: Genome of one of the most destructive plant pathogenic fungi Macrophomina phaseolina.</title>
        <authorList>
            <person name="Islam M.S."/>
            <person name="Haque M.S."/>
            <person name="Islam M.M."/>
            <person name="Emdad E.M."/>
            <person name="Halim A."/>
            <person name="Hossen Q.M.M."/>
            <person name="Hossain M.Z."/>
            <person name="Ahmed B."/>
            <person name="Rahim S."/>
            <person name="Rahman M.S."/>
            <person name="Alam M.M."/>
            <person name="Hou S."/>
            <person name="Wan X."/>
            <person name="Saito J.A."/>
            <person name="Alam M."/>
        </authorList>
    </citation>
    <scope>NUCLEOTIDE SEQUENCE [LARGE SCALE GENOMIC DNA]</scope>
    <source>
        <strain evidence="1 2">MS6</strain>
    </source>
</reference>
<dbReference type="AlphaFoldDB" id="K2SAQ4"/>
<gene>
    <name evidence="1" type="ORF">MPH_03338</name>
</gene>
<dbReference type="VEuPathDB" id="FungiDB:MPH_03338"/>
<dbReference type="InParanoid" id="K2SAQ4"/>
<dbReference type="HOGENOM" id="CLU_1619346_0_0_1"/>
<dbReference type="Proteomes" id="UP000007129">
    <property type="component" value="Unassembled WGS sequence"/>
</dbReference>
<accession>K2SAQ4</accession>
<proteinExistence type="predicted"/>
<comment type="caution">
    <text evidence="1">The sequence shown here is derived from an EMBL/GenBank/DDBJ whole genome shotgun (WGS) entry which is preliminary data.</text>
</comment>